<gene>
    <name evidence="1" type="ORF">QAD02_001774</name>
</gene>
<evidence type="ECO:0000313" key="1">
    <source>
        <dbReference type="EMBL" id="KAJ8670515.1"/>
    </source>
</evidence>
<dbReference type="EMBL" id="CM056743">
    <property type="protein sequence ID" value="KAJ8670515.1"/>
    <property type="molecule type" value="Genomic_DNA"/>
</dbReference>
<dbReference type="Proteomes" id="UP001239111">
    <property type="component" value="Chromosome 3"/>
</dbReference>
<sequence length="305" mass="36004">MDDIEKVELEWQKIWLQILTGLFLSQGVNETVHDFAESMKILLRTMNCAWYDECESPSEEVKLIWAREAESLITWRFWKSLRQEYRAMLPKVEPDSFEEAIFMAEAVEYQLNYVSFRAAINSQRYPIISRKEFTFEISKKRNEMTENGRERNYKIRIEKLSIYRIHEYVRPEFSKIERKKSIKGAKFIVELAQLQRQLKIGRADISEGGGNFLHVEKNQICDDEIFKSSETHDQQSSVADDTPNKISTKLEVSEWHVILQINKLRRNHNVPKIVKLCFCGIAKFNGKLTFSENGTNPHYTTRNRH</sequence>
<accession>A0ACC2NLT4</accession>
<organism evidence="1 2">
    <name type="scientific">Eretmocerus hayati</name>
    <dbReference type="NCBI Taxonomy" id="131215"/>
    <lineage>
        <taxon>Eukaryota</taxon>
        <taxon>Metazoa</taxon>
        <taxon>Ecdysozoa</taxon>
        <taxon>Arthropoda</taxon>
        <taxon>Hexapoda</taxon>
        <taxon>Insecta</taxon>
        <taxon>Pterygota</taxon>
        <taxon>Neoptera</taxon>
        <taxon>Endopterygota</taxon>
        <taxon>Hymenoptera</taxon>
        <taxon>Apocrita</taxon>
        <taxon>Proctotrupomorpha</taxon>
        <taxon>Chalcidoidea</taxon>
        <taxon>Aphelinidae</taxon>
        <taxon>Aphelininae</taxon>
        <taxon>Eretmocerus</taxon>
    </lineage>
</organism>
<keyword evidence="2" id="KW-1185">Reference proteome</keyword>
<proteinExistence type="predicted"/>
<protein>
    <submittedName>
        <fullName evidence="1">Uncharacterized protein</fullName>
    </submittedName>
</protein>
<reference evidence="1" key="1">
    <citation type="submission" date="2023-04" db="EMBL/GenBank/DDBJ databases">
        <title>A chromosome-level genome assembly of the parasitoid wasp Eretmocerus hayati.</title>
        <authorList>
            <person name="Zhong Y."/>
            <person name="Liu S."/>
            <person name="Liu Y."/>
        </authorList>
    </citation>
    <scope>NUCLEOTIDE SEQUENCE</scope>
    <source>
        <strain evidence="1">ZJU_SS_LIU_2023</strain>
    </source>
</reference>
<comment type="caution">
    <text evidence="1">The sequence shown here is derived from an EMBL/GenBank/DDBJ whole genome shotgun (WGS) entry which is preliminary data.</text>
</comment>
<evidence type="ECO:0000313" key="2">
    <source>
        <dbReference type="Proteomes" id="UP001239111"/>
    </source>
</evidence>
<name>A0ACC2NLT4_9HYME</name>